<accession>A0AAD9ADM0</accession>
<dbReference type="Proteomes" id="UP001243330">
    <property type="component" value="Unassembled WGS sequence"/>
</dbReference>
<protein>
    <submittedName>
        <fullName evidence="2">Uncharacterized protein</fullName>
    </submittedName>
</protein>
<keyword evidence="3" id="KW-1185">Reference proteome</keyword>
<name>A0AAD9ADM0_9PEZI</name>
<evidence type="ECO:0000313" key="3">
    <source>
        <dbReference type="Proteomes" id="UP001243330"/>
    </source>
</evidence>
<feature type="signal peptide" evidence="1">
    <location>
        <begin position="1"/>
        <end position="21"/>
    </location>
</feature>
<evidence type="ECO:0000313" key="2">
    <source>
        <dbReference type="EMBL" id="KAK1845829.1"/>
    </source>
</evidence>
<organism evidence="2 3">
    <name type="scientific">Colletotrichum chrysophilum</name>
    <dbReference type="NCBI Taxonomy" id="1836956"/>
    <lineage>
        <taxon>Eukaryota</taxon>
        <taxon>Fungi</taxon>
        <taxon>Dikarya</taxon>
        <taxon>Ascomycota</taxon>
        <taxon>Pezizomycotina</taxon>
        <taxon>Sordariomycetes</taxon>
        <taxon>Hypocreomycetidae</taxon>
        <taxon>Glomerellales</taxon>
        <taxon>Glomerellaceae</taxon>
        <taxon>Colletotrichum</taxon>
        <taxon>Colletotrichum gloeosporioides species complex</taxon>
    </lineage>
</organism>
<feature type="chain" id="PRO_5041957658" evidence="1">
    <location>
        <begin position="22"/>
        <end position="66"/>
    </location>
</feature>
<comment type="caution">
    <text evidence="2">The sequence shown here is derived from an EMBL/GenBank/DDBJ whole genome shotgun (WGS) entry which is preliminary data.</text>
</comment>
<evidence type="ECO:0000256" key="1">
    <source>
        <dbReference type="SAM" id="SignalP"/>
    </source>
</evidence>
<dbReference type="AlphaFoldDB" id="A0AAD9ADM0"/>
<sequence length="66" mass="7450">MSLKSLLFLSFTLALLLLSKSQRLAPIPKDLPHSLPAQTYQHRTARSDLTMRARTFRSARITSPPT</sequence>
<dbReference type="EMBL" id="JAQOWY010000258">
    <property type="protein sequence ID" value="KAK1845829.1"/>
    <property type="molecule type" value="Genomic_DNA"/>
</dbReference>
<gene>
    <name evidence="2" type="ORF">CCHR01_11561</name>
</gene>
<proteinExistence type="predicted"/>
<keyword evidence="1" id="KW-0732">Signal</keyword>
<reference evidence="2" key="1">
    <citation type="submission" date="2023-01" db="EMBL/GenBank/DDBJ databases">
        <title>Colletotrichum chrysophilum M932 genome sequence.</title>
        <authorList>
            <person name="Baroncelli R."/>
        </authorList>
    </citation>
    <scope>NUCLEOTIDE SEQUENCE</scope>
    <source>
        <strain evidence="2">M932</strain>
    </source>
</reference>